<proteinExistence type="inferred from homology"/>
<protein>
    <recommendedName>
        <fullName evidence="4">Small ribosomal subunit protein uS5</fullName>
    </recommendedName>
    <alternativeName>
        <fullName evidence="5">40S ribosomal protein S2</fullName>
    </alternativeName>
</protein>
<dbReference type="InterPro" id="IPR005324">
    <property type="entry name" value="Ribosomal_uS5_C"/>
</dbReference>
<dbReference type="GO" id="GO:0003735">
    <property type="term" value="F:structural constituent of ribosome"/>
    <property type="evidence" value="ECO:0007669"/>
    <property type="project" value="InterPro"/>
</dbReference>
<dbReference type="SUPFAM" id="SSF54211">
    <property type="entry name" value="Ribosomal protein S5 domain 2-like"/>
    <property type="match status" value="1"/>
</dbReference>
<keyword evidence="2" id="KW-0689">Ribosomal protein</keyword>
<evidence type="ECO:0000313" key="10">
    <source>
        <dbReference type="Proteomes" id="UP000000715"/>
    </source>
</evidence>
<dbReference type="FunFam" id="3.30.160.20:FF:000133">
    <property type="entry name" value="40S ribosomal protein S2"/>
    <property type="match status" value="1"/>
</dbReference>
<comment type="subunit">
    <text evidence="6">Component of the small ribosomal subunit. Interacts with zinc finger protein ZNF277 (via zinc-finger domains); the interaction is direct; the interaction is extra-ribosomal. Interaction with ZNF277 competes with the binding of RPS2 to protein arginine methyltransferase PRMT3.</text>
</comment>
<dbReference type="Pfam" id="PF03719">
    <property type="entry name" value="Ribosomal_S5_C"/>
    <property type="match status" value="1"/>
</dbReference>
<dbReference type="InterPro" id="IPR014721">
    <property type="entry name" value="Ribsml_uS5_D2-typ_fold_subgr"/>
</dbReference>
<evidence type="ECO:0000259" key="9">
    <source>
        <dbReference type="Pfam" id="PF03719"/>
    </source>
</evidence>
<dbReference type="GeneID" id="101680586"/>
<dbReference type="InterPro" id="IPR020568">
    <property type="entry name" value="Ribosomal_Su5_D2-typ_SF"/>
</dbReference>
<evidence type="ECO:0000259" key="8">
    <source>
        <dbReference type="Pfam" id="PF00333"/>
    </source>
</evidence>
<dbReference type="AlphaFoldDB" id="A0A8U0V5D8"/>
<dbReference type="Pfam" id="PF00333">
    <property type="entry name" value="Ribosomal_S5"/>
    <property type="match status" value="1"/>
</dbReference>
<feature type="domain" description="Small ribosomal subunit protein uS5 C-terminal" evidence="9">
    <location>
        <begin position="187"/>
        <end position="242"/>
    </location>
</feature>
<gene>
    <name evidence="11" type="primary">LOC101680586</name>
</gene>
<evidence type="ECO:0000313" key="11">
    <source>
        <dbReference type="RefSeq" id="XP_044940669.1"/>
    </source>
</evidence>
<organism evidence="10 11">
    <name type="scientific">Mustela putorius furo</name>
    <name type="common">European domestic ferret</name>
    <name type="synonym">Mustela furo</name>
    <dbReference type="NCBI Taxonomy" id="9669"/>
    <lineage>
        <taxon>Eukaryota</taxon>
        <taxon>Metazoa</taxon>
        <taxon>Chordata</taxon>
        <taxon>Craniata</taxon>
        <taxon>Vertebrata</taxon>
        <taxon>Euteleostomi</taxon>
        <taxon>Mammalia</taxon>
        <taxon>Eutheria</taxon>
        <taxon>Laurasiatheria</taxon>
        <taxon>Carnivora</taxon>
        <taxon>Caniformia</taxon>
        <taxon>Musteloidea</taxon>
        <taxon>Mustelidae</taxon>
        <taxon>Mustelinae</taxon>
        <taxon>Mustela</taxon>
    </lineage>
</organism>
<feature type="domain" description="S5 DRBM" evidence="8">
    <location>
        <begin position="90"/>
        <end position="149"/>
    </location>
</feature>
<comment type="similarity">
    <text evidence="1">Belongs to the universal ribosomal protein uS5 family.</text>
</comment>
<evidence type="ECO:0000256" key="4">
    <source>
        <dbReference type="ARBA" id="ARBA00035255"/>
    </source>
</evidence>
<keyword evidence="3" id="KW-0687">Ribonucleoprotein</keyword>
<evidence type="ECO:0000256" key="2">
    <source>
        <dbReference type="ARBA" id="ARBA00022980"/>
    </source>
</evidence>
<dbReference type="Gene3D" id="3.30.230.10">
    <property type="match status" value="1"/>
</dbReference>
<sequence length="275" mass="29750">MSTSSSSPLKSKKPQENNSSVPVTSQPASTDPAAVPMTQGGKGEDKEWIPVTTLGPLVKDTKIKSLEGIYTFSLPIRESEITDSFLGASLKDEVLKIRPAQKQTVLPSGPGSRRFCHRDYSGHVGLGVKCSKVVTTTTHGATILAELSMWQAYQGNKISPPNAVPGKVTGCYGLCCAPRGPHCAPRGMVSARVPKKLLMMAGADNCYTSARGGTATWGNFATAIFNAISKTYSRVTPDLWKETMFTKSPYQGFTDHLVKTHTRLLLWPPHTRKIK</sequence>
<accession>A0A8U0V5D8</accession>
<evidence type="ECO:0000256" key="5">
    <source>
        <dbReference type="ARBA" id="ARBA00035407"/>
    </source>
</evidence>
<dbReference type="PANTHER" id="PTHR13718:SF4">
    <property type="entry name" value="40S RIBOSOMAL PROTEIN S2"/>
    <property type="match status" value="1"/>
</dbReference>
<dbReference type="GO" id="GO:0022627">
    <property type="term" value="C:cytosolic small ribosomal subunit"/>
    <property type="evidence" value="ECO:0007669"/>
    <property type="project" value="TreeGrafter"/>
</dbReference>
<evidence type="ECO:0000256" key="6">
    <source>
        <dbReference type="ARBA" id="ARBA00046587"/>
    </source>
</evidence>
<name>A0A8U0V5D8_MUSPF</name>
<reference evidence="11" key="1">
    <citation type="submission" date="2025-08" db="UniProtKB">
        <authorList>
            <consortium name="RefSeq"/>
        </authorList>
    </citation>
    <scope>IDENTIFICATION</scope>
    <source>
        <tissue evidence="11">Brain</tissue>
    </source>
</reference>
<dbReference type="InterPro" id="IPR000851">
    <property type="entry name" value="Ribosomal_uS5"/>
</dbReference>
<dbReference type="GO" id="GO:0006412">
    <property type="term" value="P:translation"/>
    <property type="evidence" value="ECO:0007669"/>
    <property type="project" value="InterPro"/>
</dbReference>
<feature type="region of interest" description="Disordered" evidence="7">
    <location>
        <begin position="1"/>
        <end position="47"/>
    </location>
</feature>
<dbReference type="Gene3D" id="3.30.160.20">
    <property type="match status" value="1"/>
</dbReference>
<evidence type="ECO:0000256" key="1">
    <source>
        <dbReference type="ARBA" id="ARBA00008945"/>
    </source>
</evidence>
<dbReference type="RefSeq" id="XP_044940669.1">
    <property type="nucleotide sequence ID" value="XM_045084734.1"/>
</dbReference>
<evidence type="ECO:0000256" key="7">
    <source>
        <dbReference type="SAM" id="MobiDB-lite"/>
    </source>
</evidence>
<dbReference type="GO" id="GO:0003723">
    <property type="term" value="F:RNA binding"/>
    <property type="evidence" value="ECO:0007669"/>
    <property type="project" value="InterPro"/>
</dbReference>
<evidence type="ECO:0000256" key="3">
    <source>
        <dbReference type="ARBA" id="ARBA00023274"/>
    </source>
</evidence>
<dbReference type="PANTHER" id="PTHR13718">
    <property type="entry name" value="RIBOSOMAL S SUBUNIT"/>
    <property type="match status" value="1"/>
</dbReference>
<keyword evidence="10" id="KW-1185">Reference proteome</keyword>
<feature type="compositionally biased region" description="Polar residues" evidence="7">
    <location>
        <begin position="16"/>
        <end position="29"/>
    </location>
</feature>
<dbReference type="InterPro" id="IPR013810">
    <property type="entry name" value="Ribosomal_uS5_N"/>
</dbReference>
<dbReference type="FunFam" id="3.30.230.10:FF:000004">
    <property type="entry name" value="40S ribosomal protein S2"/>
    <property type="match status" value="1"/>
</dbReference>
<dbReference type="Proteomes" id="UP000000715">
    <property type="component" value="Unplaced"/>
</dbReference>